<feature type="chain" id="PRO_5028971480" evidence="2">
    <location>
        <begin position="22"/>
        <end position="147"/>
    </location>
</feature>
<keyword evidence="2" id="KW-0732">Signal</keyword>
<evidence type="ECO:0000313" key="3">
    <source>
        <dbReference type="Proteomes" id="UP000492821"/>
    </source>
</evidence>
<sequence length="147" mass="16436">MKPQFLIAVSIVFLTLASTYAYENLSNDKYQAVLKAYTGTEKLDEKNKKVDEISKDYTESEKKIVESIKAFFKLRAKAISTISTETKDILHEIKELRNKQKAAFARVSASDKKAAKFLLFAKPPNHVNTPGSPATTQSPDEAVDDFS</sequence>
<accession>A0A7E4VUY3</accession>
<keyword evidence="3" id="KW-1185">Reference proteome</keyword>
<proteinExistence type="predicted"/>
<feature type="region of interest" description="Disordered" evidence="1">
    <location>
        <begin position="122"/>
        <end position="147"/>
    </location>
</feature>
<feature type="signal peptide" evidence="2">
    <location>
        <begin position="1"/>
        <end position="21"/>
    </location>
</feature>
<evidence type="ECO:0000256" key="1">
    <source>
        <dbReference type="SAM" id="MobiDB-lite"/>
    </source>
</evidence>
<evidence type="ECO:0000313" key="4">
    <source>
        <dbReference type="WBParaSite" id="Pan_g3100.t1"/>
    </source>
</evidence>
<reference evidence="4" key="2">
    <citation type="submission" date="2020-10" db="UniProtKB">
        <authorList>
            <consortium name="WormBaseParasite"/>
        </authorList>
    </citation>
    <scope>IDENTIFICATION</scope>
</reference>
<dbReference type="WBParaSite" id="Pan_g3100.t1">
    <property type="protein sequence ID" value="Pan_g3100.t1"/>
    <property type="gene ID" value="Pan_g3100"/>
</dbReference>
<organism evidence="3 4">
    <name type="scientific">Panagrellus redivivus</name>
    <name type="common">Microworm</name>
    <dbReference type="NCBI Taxonomy" id="6233"/>
    <lineage>
        <taxon>Eukaryota</taxon>
        <taxon>Metazoa</taxon>
        <taxon>Ecdysozoa</taxon>
        <taxon>Nematoda</taxon>
        <taxon>Chromadorea</taxon>
        <taxon>Rhabditida</taxon>
        <taxon>Tylenchina</taxon>
        <taxon>Panagrolaimomorpha</taxon>
        <taxon>Panagrolaimoidea</taxon>
        <taxon>Panagrolaimidae</taxon>
        <taxon>Panagrellus</taxon>
    </lineage>
</organism>
<reference evidence="3" key="1">
    <citation type="journal article" date="2013" name="Genetics">
        <title>The draft genome and transcriptome of Panagrellus redivivus are shaped by the harsh demands of a free-living lifestyle.</title>
        <authorList>
            <person name="Srinivasan J."/>
            <person name="Dillman A.R."/>
            <person name="Macchietto M.G."/>
            <person name="Heikkinen L."/>
            <person name="Lakso M."/>
            <person name="Fracchia K.M."/>
            <person name="Antoshechkin I."/>
            <person name="Mortazavi A."/>
            <person name="Wong G."/>
            <person name="Sternberg P.W."/>
        </authorList>
    </citation>
    <scope>NUCLEOTIDE SEQUENCE [LARGE SCALE GENOMIC DNA]</scope>
    <source>
        <strain evidence="3">MT8872</strain>
    </source>
</reference>
<feature type="compositionally biased region" description="Polar residues" evidence="1">
    <location>
        <begin position="126"/>
        <end position="139"/>
    </location>
</feature>
<dbReference type="AlphaFoldDB" id="A0A7E4VUY3"/>
<name>A0A7E4VUY3_PANRE</name>
<dbReference type="Proteomes" id="UP000492821">
    <property type="component" value="Unassembled WGS sequence"/>
</dbReference>
<protein>
    <submittedName>
        <fullName evidence="4">DUF148 domain-containing protein</fullName>
    </submittedName>
</protein>
<evidence type="ECO:0000256" key="2">
    <source>
        <dbReference type="SAM" id="SignalP"/>
    </source>
</evidence>